<dbReference type="InterPro" id="IPR018497">
    <property type="entry name" value="Peptidase_M13_C"/>
</dbReference>
<dbReference type="GO" id="GO:0046872">
    <property type="term" value="F:metal ion binding"/>
    <property type="evidence" value="ECO:0007669"/>
    <property type="project" value="UniProtKB-KW"/>
</dbReference>
<dbReference type="PRINTS" id="PR00786">
    <property type="entry name" value="NEPRILYSIN"/>
</dbReference>
<dbReference type="CDD" id="cd08662">
    <property type="entry name" value="M13"/>
    <property type="match status" value="1"/>
</dbReference>
<dbReference type="EMBL" id="HBUF01203492">
    <property type="protein sequence ID" value="CAG6662763.1"/>
    <property type="molecule type" value="Transcribed_RNA"/>
</dbReference>
<dbReference type="SUPFAM" id="SSF55486">
    <property type="entry name" value="Metalloproteases ('zincins'), catalytic domain"/>
    <property type="match status" value="1"/>
</dbReference>
<keyword evidence="9" id="KW-1133">Transmembrane helix</keyword>
<evidence type="ECO:0000256" key="8">
    <source>
        <dbReference type="ARBA" id="ARBA00023049"/>
    </source>
</evidence>
<feature type="domain" description="Peptidase M13 N-terminal" evidence="11">
    <location>
        <begin position="116"/>
        <end position="503"/>
    </location>
</feature>
<evidence type="ECO:0000256" key="2">
    <source>
        <dbReference type="ARBA" id="ARBA00004401"/>
    </source>
</evidence>
<evidence type="ECO:0000256" key="3">
    <source>
        <dbReference type="ARBA" id="ARBA00007357"/>
    </source>
</evidence>
<keyword evidence="6" id="KW-0378">Hydrolase</keyword>
<comment type="similarity">
    <text evidence="3">Belongs to the peptidase M13 family.</text>
</comment>
<organism evidence="12">
    <name type="scientific">Cacopsylla melanoneura</name>
    <dbReference type="NCBI Taxonomy" id="428564"/>
    <lineage>
        <taxon>Eukaryota</taxon>
        <taxon>Metazoa</taxon>
        <taxon>Ecdysozoa</taxon>
        <taxon>Arthropoda</taxon>
        <taxon>Hexapoda</taxon>
        <taxon>Insecta</taxon>
        <taxon>Pterygota</taxon>
        <taxon>Neoptera</taxon>
        <taxon>Paraneoptera</taxon>
        <taxon>Hemiptera</taxon>
        <taxon>Sternorrhyncha</taxon>
        <taxon>Psylloidea</taxon>
        <taxon>Psyllidae</taxon>
        <taxon>Psyllinae</taxon>
        <taxon>Cacopsylla</taxon>
    </lineage>
</organism>
<evidence type="ECO:0000259" key="11">
    <source>
        <dbReference type="Pfam" id="PF05649"/>
    </source>
</evidence>
<evidence type="ECO:0000256" key="7">
    <source>
        <dbReference type="ARBA" id="ARBA00022833"/>
    </source>
</evidence>
<accession>A0A8D8WJS3</accession>
<sequence length="768" mass="87853">MQSPDDRMENLKMTIHENPIQVAIVPTRPSGARSIILTRQNSTVRERYLFLAVATLLVSFVGLLLIVAFSKSNASCGLSLSPYDVSKQTNEHVCLTAACVKTAHSLLSGMDATADPCNDFFQYACGTWNRVHQIPEDKSSINTFEVLADQVQSILRNLLEEPITKKEIPPIRKAKLFYKSCMDTDQIKRIGDFPVRILLDQFGGWPVTKKNWEPPNMSIEVLLGKIKGDFNEGVLSDQWVGPDDKNSSMNILQIDQMALGLPSRDYFLKGKTDAALLAYHKYMTELAVLLGADSKTAATELLDVVKFEIQLANATLTEVDRHDNAYWYHKLTLQELQDLVPQFNWLQYLSTFLTIKIDNKESLVSYSTPYFVEMGKILEKTSRRVIHNYALWKLVLATVGSHMIDEFQEKKIEFKRILLGVQSEKARWRDCVEWTNKKMGMAVGSLFIRDNFNQESKETASEMIKSLREAFNELLDENHWMDNDTRRVAKDKANAMMERIGYPETLTNPNELTKEYLNLNITKDHFLENIFNLLKFDAYQNLQKLRQPVNKDQWTTDPAIVNAFYNPNKNEIVLPAGILQPLFYSQSFPKSLNFGGIGVVIGHEITHGFDDKGRQFDKDGNMIEWWNNATIRAFRERAQCMIDQYSRYRLDEVDMNINGRMTQGENIADNGGLKQSFRAYRKWVKQNGPEPLLPGLNLTHNQLFFLNYAQIWCGQMRPEDALTKVRSANHPPGKFRILGPLSNSRDFADAYNCPLGARMNPTAKCSVW</sequence>
<protein>
    <submittedName>
        <fullName evidence="12">Membrane metallo-endopeptidase-like 1</fullName>
    </submittedName>
</protein>
<keyword evidence="9" id="KW-0812">Transmembrane</keyword>
<keyword evidence="9" id="KW-0472">Membrane</keyword>
<dbReference type="AlphaFoldDB" id="A0A8D8WJS3"/>
<evidence type="ECO:0000256" key="6">
    <source>
        <dbReference type="ARBA" id="ARBA00022801"/>
    </source>
</evidence>
<dbReference type="PANTHER" id="PTHR11733:SF241">
    <property type="entry name" value="GH26575P-RELATED"/>
    <property type="match status" value="1"/>
</dbReference>
<dbReference type="PROSITE" id="PS51885">
    <property type="entry name" value="NEPRILYSIN"/>
    <property type="match status" value="1"/>
</dbReference>
<dbReference type="Pfam" id="PF01431">
    <property type="entry name" value="Peptidase_M13"/>
    <property type="match status" value="1"/>
</dbReference>
<keyword evidence="4" id="KW-0645">Protease</keyword>
<dbReference type="InterPro" id="IPR042089">
    <property type="entry name" value="Peptidase_M13_dom_2"/>
</dbReference>
<dbReference type="Gene3D" id="1.10.1380.10">
    <property type="entry name" value="Neutral endopeptidase , domain2"/>
    <property type="match status" value="1"/>
</dbReference>
<reference evidence="12" key="1">
    <citation type="submission" date="2021-05" db="EMBL/GenBank/DDBJ databases">
        <authorList>
            <person name="Alioto T."/>
            <person name="Alioto T."/>
            <person name="Gomez Garrido J."/>
        </authorList>
    </citation>
    <scope>NUCLEOTIDE SEQUENCE</scope>
</reference>
<name>A0A8D8WJS3_9HEMI</name>
<comment type="cofactor">
    <cofactor evidence="1">
        <name>Zn(2+)</name>
        <dbReference type="ChEBI" id="CHEBI:29105"/>
    </cofactor>
</comment>
<dbReference type="Gene3D" id="3.40.390.10">
    <property type="entry name" value="Collagenase (Catalytic Domain)"/>
    <property type="match status" value="1"/>
</dbReference>
<evidence type="ECO:0000256" key="5">
    <source>
        <dbReference type="ARBA" id="ARBA00022723"/>
    </source>
</evidence>
<dbReference type="InterPro" id="IPR024079">
    <property type="entry name" value="MetalloPept_cat_dom_sf"/>
</dbReference>
<dbReference type="InterPro" id="IPR008753">
    <property type="entry name" value="Peptidase_M13_N"/>
</dbReference>
<keyword evidence="5" id="KW-0479">Metal-binding</keyword>
<evidence type="ECO:0000256" key="1">
    <source>
        <dbReference type="ARBA" id="ARBA00001947"/>
    </source>
</evidence>
<comment type="subcellular location">
    <subcellularLocation>
        <location evidence="2">Cell membrane</location>
        <topology evidence="2">Single-pass type II membrane protein</topology>
    </subcellularLocation>
</comment>
<feature type="transmembrane region" description="Helical" evidence="9">
    <location>
        <begin position="48"/>
        <end position="69"/>
    </location>
</feature>
<dbReference type="GO" id="GO:0005886">
    <property type="term" value="C:plasma membrane"/>
    <property type="evidence" value="ECO:0007669"/>
    <property type="project" value="UniProtKB-SubCell"/>
</dbReference>
<proteinExistence type="inferred from homology"/>
<dbReference type="GO" id="GO:0016485">
    <property type="term" value="P:protein processing"/>
    <property type="evidence" value="ECO:0007669"/>
    <property type="project" value="TreeGrafter"/>
</dbReference>
<dbReference type="PANTHER" id="PTHR11733">
    <property type="entry name" value="ZINC METALLOPROTEASE FAMILY M13 NEPRILYSIN-RELATED"/>
    <property type="match status" value="1"/>
</dbReference>
<dbReference type="EMBL" id="HBUF01203491">
    <property type="protein sequence ID" value="CAG6662762.1"/>
    <property type="molecule type" value="Transcribed_RNA"/>
</dbReference>
<keyword evidence="7" id="KW-0862">Zinc</keyword>
<dbReference type="Pfam" id="PF05649">
    <property type="entry name" value="Peptidase_M13_N"/>
    <property type="match status" value="1"/>
</dbReference>
<evidence type="ECO:0000256" key="4">
    <source>
        <dbReference type="ARBA" id="ARBA00022670"/>
    </source>
</evidence>
<evidence type="ECO:0000313" key="12">
    <source>
        <dbReference type="EMBL" id="CAG6662762.1"/>
    </source>
</evidence>
<keyword evidence="8" id="KW-0482">Metalloprotease</keyword>
<feature type="domain" description="Peptidase M13 C-terminal" evidence="10">
    <location>
        <begin position="562"/>
        <end position="767"/>
    </location>
</feature>
<evidence type="ECO:0000256" key="9">
    <source>
        <dbReference type="SAM" id="Phobius"/>
    </source>
</evidence>
<evidence type="ECO:0000259" key="10">
    <source>
        <dbReference type="Pfam" id="PF01431"/>
    </source>
</evidence>
<dbReference type="GO" id="GO:0004222">
    <property type="term" value="F:metalloendopeptidase activity"/>
    <property type="evidence" value="ECO:0007669"/>
    <property type="project" value="InterPro"/>
</dbReference>
<dbReference type="InterPro" id="IPR000718">
    <property type="entry name" value="Peptidase_M13"/>
</dbReference>